<dbReference type="GO" id="GO:0006355">
    <property type="term" value="P:regulation of DNA-templated transcription"/>
    <property type="evidence" value="ECO:0007669"/>
    <property type="project" value="InterPro"/>
</dbReference>
<dbReference type="InterPro" id="IPR036388">
    <property type="entry name" value="WH-like_DNA-bd_sf"/>
</dbReference>
<evidence type="ECO:0000313" key="7">
    <source>
        <dbReference type="Proteomes" id="UP000533476"/>
    </source>
</evidence>
<dbReference type="PROSITE" id="PS50043">
    <property type="entry name" value="HTH_LUXR_2"/>
    <property type="match status" value="1"/>
</dbReference>
<feature type="transmembrane region" description="Helical" evidence="4">
    <location>
        <begin position="27"/>
        <end position="44"/>
    </location>
</feature>
<proteinExistence type="predicted"/>
<evidence type="ECO:0000256" key="1">
    <source>
        <dbReference type="ARBA" id="ARBA00023015"/>
    </source>
</evidence>
<keyword evidence="3" id="KW-0804">Transcription</keyword>
<dbReference type="InterPro" id="IPR016032">
    <property type="entry name" value="Sig_transdc_resp-reg_C-effctor"/>
</dbReference>
<accession>A0A7Y0L798</accession>
<evidence type="ECO:0000256" key="3">
    <source>
        <dbReference type="ARBA" id="ARBA00023163"/>
    </source>
</evidence>
<evidence type="ECO:0000259" key="5">
    <source>
        <dbReference type="PROSITE" id="PS50043"/>
    </source>
</evidence>
<dbReference type="AlphaFoldDB" id="A0A7Y0L798"/>
<keyword evidence="4" id="KW-0472">Membrane</keyword>
<evidence type="ECO:0000256" key="2">
    <source>
        <dbReference type="ARBA" id="ARBA00023125"/>
    </source>
</evidence>
<dbReference type="Gene3D" id="1.10.10.10">
    <property type="entry name" value="Winged helix-like DNA-binding domain superfamily/Winged helix DNA-binding domain"/>
    <property type="match status" value="1"/>
</dbReference>
<keyword evidence="1" id="KW-0805">Transcription regulation</keyword>
<dbReference type="GO" id="GO:0003677">
    <property type="term" value="F:DNA binding"/>
    <property type="evidence" value="ECO:0007669"/>
    <property type="project" value="UniProtKB-KW"/>
</dbReference>
<dbReference type="Pfam" id="PF00196">
    <property type="entry name" value="GerE"/>
    <property type="match status" value="1"/>
</dbReference>
<protein>
    <recommendedName>
        <fullName evidence="5">HTH luxR-type domain-containing protein</fullName>
    </recommendedName>
</protein>
<dbReference type="RefSeq" id="WP_169102357.1">
    <property type="nucleotide sequence ID" value="NZ_JABBVZ010000101.1"/>
</dbReference>
<reference evidence="6 7" key="1">
    <citation type="submission" date="2020-04" db="EMBL/GenBank/DDBJ databases">
        <authorList>
            <person name="Zhang R."/>
            <person name="Schippers A."/>
        </authorList>
    </citation>
    <scope>NUCLEOTIDE SEQUENCE [LARGE SCALE GENOMIC DNA]</scope>
    <source>
        <strain evidence="6 7">DSM 109850</strain>
    </source>
</reference>
<evidence type="ECO:0000313" key="6">
    <source>
        <dbReference type="EMBL" id="NMP24328.1"/>
    </source>
</evidence>
<dbReference type="PANTHER" id="PTHR44688">
    <property type="entry name" value="DNA-BINDING TRANSCRIPTIONAL ACTIVATOR DEVR_DOSR"/>
    <property type="match status" value="1"/>
</dbReference>
<keyword evidence="7" id="KW-1185">Reference proteome</keyword>
<dbReference type="Proteomes" id="UP000533476">
    <property type="component" value="Unassembled WGS sequence"/>
</dbReference>
<organism evidence="6 7">
    <name type="scientific">Sulfobacillus harzensis</name>
    <dbReference type="NCBI Taxonomy" id="2729629"/>
    <lineage>
        <taxon>Bacteria</taxon>
        <taxon>Bacillati</taxon>
        <taxon>Bacillota</taxon>
        <taxon>Clostridia</taxon>
        <taxon>Eubacteriales</taxon>
        <taxon>Clostridiales Family XVII. Incertae Sedis</taxon>
        <taxon>Sulfobacillus</taxon>
    </lineage>
</organism>
<feature type="domain" description="HTH luxR-type" evidence="5">
    <location>
        <begin position="171"/>
        <end position="236"/>
    </location>
</feature>
<dbReference type="InterPro" id="IPR000792">
    <property type="entry name" value="Tscrpt_reg_LuxR_C"/>
</dbReference>
<keyword evidence="4" id="KW-0812">Transmembrane</keyword>
<sequence length="239" mass="26233">MGFRLLVLGLVVVFLVAAPRLLTPDLVVMLVGYGLLLMMAHVIWWKRSSLRSLMQCTIWVLDSVLACVMLIVFGRPNSAAPALLPALAYEEEAYWPGLGGMLGGIVADLVIILAWWVRKWALRPALSDSALLFWIGALTVLIAFPLGILAFRRGVNLTSGVYALSAQPGVSLAHNQTLSPREQEILVYLRSDASFAEIADALVVDVGTIKSHASRIYKKFGVHSRRELIDISNTRDQVP</sequence>
<feature type="transmembrane region" description="Helical" evidence="4">
    <location>
        <begin position="94"/>
        <end position="117"/>
    </location>
</feature>
<dbReference type="SMART" id="SM00421">
    <property type="entry name" value="HTH_LUXR"/>
    <property type="match status" value="1"/>
</dbReference>
<name>A0A7Y0L798_9FIRM</name>
<keyword evidence="2" id="KW-0238">DNA-binding</keyword>
<keyword evidence="4" id="KW-1133">Transmembrane helix</keyword>
<feature type="transmembrane region" description="Helical" evidence="4">
    <location>
        <begin position="129"/>
        <end position="151"/>
    </location>
</feature>
<dbReference type="CDD" id="cd06170">
    <property type="entry name" value="LuxR_C_like"/>
    <property type="match status" value="1"/>
</dbReference>
<evidence type="ECO:0000256" key="4">
    <source>
        <dbReference type="SAM" id="Phobius"/>
    </source>
</evidence>
<feature type="transmembrane region" description="Helical" evidence="4">
    <location>
        <begin position="56"/>
        <end position="74"/>
    </location>
</feature>
<gene>
    <name evidence="6" type="ORF">HIJ39_18520</name>
</gene>
<dbReference type="PANTHER" id="PTHR44688:SF16">
    <property type="entry name" value="DNA-BINDING TRANSCRIPTIONAL ACTIVATOR DEVR_DOSR"/>
    <property type="match status" value="1"/>
</dbReference>
<dbReference type="PRINTS" id="PR00038">
    <property type="entry name" value="HTHLUXR"/>
</dbReference>
<dbReference type="SUPFAM" id="SSF46894">
    <property type="entry name" value="C-terminal effector domain of the bipartite response regulators"/>
    <property type="match status" value="1"/>
</dbReference>
<dbReference type="EMBL" id="JABBVZ010000101">
    <property type="protein sequence ID" value="NMP24328.1"/>
    <property type="molecule type" value="Genomic_DNA"/>
</dbReference>
<comment type="caution">
    <text evidence="6">The sequence shown here is derived from an EMBL/GenBank/DDBJ whole genome shotgun (WGS) entry which is preliminary data.</text>
</comment>